<dbReference type="AlphaFoldDB" id="A0A1F8BJC8"/>
<evidence type="ECO:0000256" key="1">
    <source>
        <dbReference type="ARBA" id="ARBA00004167"/>
    </source>
</evidence>
<protein>
    <recommendedName>
        <fullName evidence="9">Type II secretion system protein GspG C-terminal domain-containing protein</fullName>
    </recommendedName>
</protein>
<name>A0A1F8BJC8_9BACT</name>
<comment type="caution">
    <text evidence="7">The sequence shown here is derived from an EMBL/GenBank/DDBJ whole genome shotgun (WGS) entry which is preliminary data.</text>
</comment>
<gene>
    <name evidence="7" type="ORF">A2893_02930</name>
</gene>
<keyword evidence="3 6" id="KW-0812">Transmembrane</keyword>
<evidence type="ECO:0000256" key="6">
    <source>
        <dbReference type="SAM" id="Phobius"/>
    </source>
</evidence>
<dbReference type="InterPro" id="IPR045584">
    <property type="entry name" value="Pilin-like"/>
</dbReference>
<dbReference type="PANTHER" id="PTHR30093">
    <property type="entry name" value="GENERAL SECRETION PATHWAY PROTEIN G"/>
    <property type="match status" value="1"/>
</dbReference>
<comment type="subcellular location">
    <subcellularLocation>
        <location evidence="1">Membrane</location>
        <topology evidence="1">Single-pass membrane protein</topology>
    </subcellularLocation>
</comment>
<evidence type="ECO:0000256" key="5">
    <source>
        <dbReference type="ARBA" id="ARBA00023136"/>
    </source>
</evidence>
<keyword evidence="5 6" id="KW-0472">Membrane</keyword>
<organism evidence="7 8">
    <name type="scientific">Candidatus Woesebacteria bacterium RIFCSPLOWO2_01_FULL_39_25</name>
    <dbReference type="NCBI Taxonomy" id="1802521"/>
    <lineage>
        <taxon>Bacteria</taxon>
        <taxon>Candidatus Woeseibacteriota</taxon>
    </lineage>
</organism>
<dbReference type="NCBIfam" id="TIGR02532">
    <property type="entry name" value="IV_pilin_GFxxxE"/>
    <property type="match status" value="1"/>
</dbReference>
<dbReference type="PROSITE" id="PS00409">
    <property type="entry name" value="PROKAR_NTER_METHYL"/>
    <property type="match status" value="1"/>
</dbReference>
<accession>A0A1F8BJC8</accession>
<feature type="transmembrane region" description="Helical" evidence="6">
    <location>
        <begin position="21"/>
        <end position="39"/>
    </location>
</feature>
<dbReference type="GO" id="GO:0015628">
    <property type="term" value="P:protein secretion by the type II secretion system"/>
    <property type="evidence" value="ECO:0007669"/>
    <property type="project" value="InterPro"/>
</dbReference>
<keyword evidence="2" id="KW-0488">Methylation</keyword>
<dbReference type="InterPro" id="IPR012902">
    <property type="entry name" value="N_methyl_site"/>
</dbReference>
<dbReference type="GO" id="GO:0015627">
    <property type="term" value="C:type II protein secretion system complex"/>
    <property type="evidence" value="ECO:0007669"/>
    <property type="project" value="InterPro"/>
</dbReference>
<dbReference type="Pfam" id="PF07963">
    <property type="entry name" value="N_methyl"/>
    <property type="match status" value="1"/>
</dbReference>
<keyword evidence="4 6" id="KW-1133">Transmembrane helix</keyword>
<dbReference type="EMBL" id="MGHH01000013">
    <property type="protein sequence ID" value="OGM64060.1"/>
    <property type="molecule type" value="Genomic_DNA"/>
</dbReference>
<dbReference type="SUPFAM" id="SSF54523">
    <property type="entry name" value="Pili subunits"/>
    <property type="match status" value="1"/>
</dbReference>
<dbReference type="PRINTS" id="PR00885">
    <property type="entry name" value="BCTERIALGSPH"/>
</dbReference>
<evidence type="ECO:0000313" key="8">
    <source>
        <dbReference type="Proteomes" id="UP000176725"/>
    </source>
</evidence>
<evidence type="ECO:0000313" key="7">
    <source>
        <dbReference type="EMBL" id="OGM64060.1"/>
    </source>
</evidence>
<evidence type="ECO:0000256" key="4">
    <source>
        <dbReference type="ARBA" id="ARBA00022989"/>
    </source>
</evidence>
<sequence length="177" mass="18730">MTAYIKKSLTAVRQGFTLIELLIVIAILGVLAVVVLVAINPVQQLARARDAGRIDTVAQLGRAVQAYYTTNSGVYPVDFTELTTSGEIAQVPGEVTNSLTSLCTTATGTVQNGWCYESDTDSFILWSNLESDQNLNMGTCTTADGAYTSYLSLAGRSCVVCGTTTPGPDVDETACLN</sequence>
<dbReference type="GO" id="GO:0016020">
    <property type="term" value="C:membrane"/>
    <property type="evidence" value="ECO:0007669"/>
    <property type="project" value="UniProtKB-SubCell"/>
</dbReference>
<reference evidence="7 8" key="1">
    <citation type="journal article" date="2016" name="Nat. Commun.">
        <title>Thousands of microbial genomes shed light on interconnected biogeochemical processes in an aquifer system.</title>
        <authorList>
            <person name="Anantharaman K."/>
            <person name="Brown C.T."/>
            <person name="Hug L.A."/>
            <person name="Sharon I."/>
            <person name="Castelle C.J."/>
            <person name="Probst A.J."/>
            <person name="Thomas B.C."/>
            <person name="Singh A."/>
            <person name="Wilkins M.J."/>
            <person name="Karaoz U."/>
            <person name="Brodie E.L."/>
            <person name="Williams K.H."/>
            <person name="Hubbard S.S."/>
            <person name="Banfield J.F."/>
        </authorList>
    </citation>
    <scope>NUCLEOTIDE SEQUENCE [LARGE SCALE GENOMIC DNA]</scope>
</reference>
<dbReference type="InterPro" id="IPR002416">
    <property type="entry name" value="T2SS_protein-GspH"/>
</dbReference>
<evidence type="ECO:0008006" key="9">
    <source>
        <dbReference type="Google" id="ProtNLM"/>
    </source>
</evidence>
<dbReference type="Gene3D" id="3.30.700.10">
    <property type="entry name" value="Glycoprotein, Type 4 Pilin"/>
    <property type="match status" value="1"/>
</dbReference>
<evidence type="ECO:0000256" key="3">
    <source>
        <dbReference type="ARBA" id="ARBA00022692"/>
    </source>
</evidence>
<proteinExistence type="predicted"/>
<dbReference type="Proteomes" id="UP000176725">
    <property type="component" value="Unassembled WGS sequence"/>
</dbReference>
<dbReference type="STRING" id="1802521.A2893_02930"/>
<evidence type="ECO:0000256" key="2">
    <source>
        <dbReference type="ARBA" id="ARBA00022481"/>
    </source>
</evidence>